<dbReference type="HAMAP" id="MF_00095">
    <property type="entry name" value="SfsA"/>
    <property type="match status" value="1"/>
</dbReference>
<dbReference type="Gene3D" id="3.40.1350.60">
    <property type="match status" value="1"/>
</dbReference>
<gene>
    <name evidence="1 4" type="primary">sfsA</name>
    <name evidence="4" type="ORF">FJU11_14915</name>
</gene>
<dbReference type="OrthoDB" id="9802365at2"/>
<comment type="caution">
    <text evidence="4">The sequence shown here is derived from an EMBL/GenBank/DDBJ whole genome shotgun (WGS) entry which is preliminary data.</text>
</comment>
<dbReference type="GO" id="GO:0003677">
    <property type="term" value="F:DNA binding"/>
    <property type="evidence" value="ECO:0007669"/>
    <property type="project" value="InterPro"/>
</dbReference>
<dbReference type="InterPro" id="IPR040452">
    <property type="entry name" value="SfsA_C"/>
</dbReference>
<feature type="domain" description="Sugar fermentation stimulation protein C-terminal" evidence="2">
    <location>
        <begin position="83"/>
        <end position="220"/>
    </location>
</feature>
<dbReference type="Pfam" id="PF17746">
    <property type="entry name" value="SfsA_N"/>
    <property type="match status" value="1"/>
</dbReference>
<evidence type="ECO:0000259" key="3">
    <source>
        <dbReference type="Pfam" id="PF17746"/>
    </source>
</evidence>
<evidence type="ECO:0000313" key="5">
    <source>
        <dbReference type="Proteomes" id="UP000320314"/>
    </source>
</evidence>
<dbReference type="CDD" id="cd22359">
    <property type="entry name" value="SfsA-like_bacterial"/>
    <property type="match status" value="1"/>
</dbReference>
<name>A0A506U049_9HYPH</name>
<dbReference type="AlphaFoldDB" id="A0A506U049"/>
<keyword evidence="5" id="KW-1185">Reference proteome</keyword>
<evidence type="ECO:0000313" key="4">
    <source>
        <dbReference type="EMBL" id="TPW26364.1"/>
    </source>
</evidence>
<proteinExistence type="inferred from homology"/>
<evidence type="ECO:0000256" key="1">
    <source>
        <dbReference type="HAMAP-Rule" id="MF_00095"/>
    </source>
</evidence>
<protein>
    <recommendedName>
        <fullName evidence="1">Sugar fermentation stimulation protein homolog</fullName>
    </recommendedName>
</protein>
<sequence>MLFAEPLTPAVLVRRYKRFLFDARLDDGRAITGSCPNTGSMMGLTAPGSRIWLSEHDSPTRKYRHALELVEADGTIVGINTGLPNRLAEEAILAGLVSDLASYAHLKREQKYGQASRIDLLLDDPVRGRAYVEVKNVHLMRKPGLAEFPDSITSRGARHLQELAAMVASGHRAIMLFVIQRRDCRRLQLCRDLDKAYCAAFDHAIAAGVEAYALRCEINTGSITPSGLVPIEEAGVPDLEPGRTYESRTSW</sequence>
<dbReference type="PANTHER" id="PTHR30545:SF2">
    <property type="entry name" value="SUGAR FERMENTATION STIMULATION PROTEIN A"/>
    <property type="match status" value="1"/>
</dbReference>
<dbReference type="RefSeq" id="WP_141167876.1">
    <property type="nucleotide sequence ID" value="NZ_VHLH01000031.1"/>
</dbReference>
<dbReference type="PANTHER" id="PTHR30545">
    <property type="entry name" value="SUGAR FERMENTATION STIMULATION PROTEIN A"/>
    <property type="match status" value="1"/>
</dbReference>
<dbReference type="EMBL" id="VHLH01000031">
    <property type="protein sequence ID" value="TPW26364.1"/>
    <property type="molecule type" value="Genomic_DNA"/>
</dbReference>
<dbReference type="Pfam" id="PF03749">
    <property type="entry name" value="SfsA"/>
    <property type="match status" value="1"/>
</dbReference>
<comment type="similarity">
    <text evidence="1">Belongs to the SfsA family.</text>
</comment>
<organism evidence="4 5">
    <name type="scientific">Pararhizobium mangrovi</name>
    <dbReference type="NCBI Taxonomy" id="2590452"/>
    <lineage>
        <taxon>Bacteria</taxon>
        <taxon>Pseudomonadati</taxon>
        <taxon>Pseudomonadota</taxon>
        <taxon>Alphaproteobacteria</taxon>
        <taxon>Hyphomicrobiales</taxon>
        <taxon>Rhizobiaceae</taxon>
        <taxon>Rhizobium/Agrobacterium group</taxon>
        <taxon>Pararhizobium</taxon>
    </lineage>
</organism>
<accession>A0A506U049</accession>
<dbReference type="NCBIfam" id="TIGR00230">
    <property type="entry name" value="sfsA"/>
    <property type="match status" value="1"/>
</dbReference>
<evidence type="ECO:0000259" key="2">
    <source>
        <dbReference type="Pfam" id="PF03749"/>
    </source>
</evidence>
<dbReference type="Proteomes" id="UP000320314">
    <property type="component" value="Unassembled WGS sequence"/>
</dbReference>
<feature type="domain" description="SfsA N-terminal OB" evidence="3">
    <location>
        <begin position="13"/>
        <end position="79"/>
    </location>
</feature>
<dbReference type="Gene3D" id="2.40.50.580">
    <property type="match status" value="1"/>
</dbReference>
<dbReference type="InterPro" id="IPR005224">
    <property type="entry name" value="SfsA"/>
</dbReference>
<dbReference type="InterPro" id="IPR041465">
    <property type="entry name" value="SfsA_N"/>
</dbReference>
<reference evidence="4 5" key="1">
    <citation type="submission" date="2019-06" db="EMBL/GenBank/DDBJ databases">
        <authorList>
            <person name="Li M."/>
        </authorList>
    </citation>
    <scope>NUCLEOTIDE SEQUENCE [LARGE SCALE GENOMIC DNA]</scope>
    <source>
        <strain evidence="4 5">BGMRC6574</strain>
    </source>
</reference>